<sequence>MGALLASRARAQWIHELPGFAAVVLDMNVAATQAEQGVQRVEDAASRKRRRLNLTVHFELSAAKLTRRRSSRSGHTSRCTMLSACQVEVVLHTSVCHAQDLTCDRRDHLAVLHSAMQAGREQRGEEDATSLTRRIRRQRALFDRRAVCFRTSVCAACLRWLHLDRDERARAETVFASSLSGCSSLQTSRASSSPSSRPTASNTRPAPRRRCACTRATRRMRPSNFGADSVDQRLAA</sequence>
<accession>A0A316Z5Y5</accession>
<feature type="compositionally biased region" description="Low complexity" evidence="1">
    <location>
        <begin position="184"/>
        <end position="205"/>
    </location>
</feature>
<name>A0A316Z5Y5_9BASI</name>
<reference evidence="2 3" key="1">
    <citation type="journal article" date="2018" name="Mol. Biol. Evol.">
        <title>Broad Genomic Sampling Reveals a Smut Pathogenic Ancestry of the Fungal Clade Ustilaginomycotina.</title>
        <authorList>
            <person name="Kijpornyongpan T."/>
            <person name="Mondo S.J."/>
            <person name="Barry K."/>
            <person name="Sandor L."/>
            <person name="Lee J."/>
            <person name="Lipzen A."/>
            <person name="Pangilinan J."/>
            <person name="LaButti K."/>
            <person name="Hainaut M."/>
            <person name="Henrissat B."/>
            <person name="Grigoriev I.V."/>
            <person name="Spatafora J.W."/>
            <person name="Aime M.C."/>
        </authorList>
    </citation>
    <scope>NUCLEOTIDE SEQUENCE [LARGE SCALE GENOMIC DNA]</scope>
    <source>
        <strain evidence="2 3">MCA 4186</strain>
    </source>
</reference>
<dbReference type="GeneID" id="37273420"/>
<feature type="region of interest" description="Disordered" evidence="1">
    <location>
        <begin position="184"/>
        <end position="236"/>
    </location>
</feature>
<keyword evidence="3" id="KW-1185">Reference proteome</keyword>
<dbReference type="AlphaFoldDB" id="A0A316Z5Y5"/>
<organism evidence="2 3">
    <name type="scientific">Tilletiopsis washingtonensis</name>
    <dbReference type="NCBI Taxonomy" id="58919"/>
    <lineage>
        <taxon>Eukaryota</taxon>
        <taxon>Fungi</taxon>
        <taxon>Dikarya</taxon>
        <taxon>Basidiomycota</taxon>
        <taxon>Ustilaginomycotina</taxon>
        <taxon>Exobasidiomycetes</taxon>
        <taxon>Entylomatales</taxon>
        <taxon>Entylomatales incertae sedis</taxon>
        <taxon>Tilletiopsis</taxon>
    </lineage>
</organism>
<dbReference type="Proteomes" id="UP000245946">
    <property type="component" value="Unassembled WGS sequence"/>
</dbReference>
<feature type="compositionally biased region" description="Basic residues" evidence="1">
    <location>
        <begin position="206"/>
        <end position="221"/>
    </location>
</feature>
<proteinExistence type="predicted"/>
<dbReference type="RefSeq" id="XP_025596651.1">
    <property type="nucleotide sequence ID" value="XM_025745876.1"/>
</dbReference>
<evidence type="ECO:0000256" key="1">
    <source>
        <dbReference type="SAM" id="MobiDB-lite"/>
    </source>
</evidence>
<evidence type="ECO:0000313" key="3">
    <source>
        <dbReference type="Proteomes" id="UP000245946"/>
    </source>
</evidence>
<gene>
    <name evidence="2" type="ORF">FA09DRAFT_87085</name>
</gene>
<dbReference type="EMBL" id="KZ819299">
    <property type="protein sequence ID" value="PWN96372.1"/>
    <property type="molecule type" value="Genomic_DNA"/>
</dbReference>
<protein>
    <submittedName>
        <fullName evidence="2">Uncharacterized protein</fullName>
    </submittedName>
</protein>
<evidence type="ECO:0000313" key="2">
    <source>
        <dbReference type="EMBL" id="PWN96372.1"/>
    </source>
</evidence>